<dbReference type="RefSeq" id="WP_155035204.1">
    <property type="nucleotide sequence ID" value="NZ_JBHTIG010000050.1"/>
</dbReference>
<evidence type="ECO:0000313" key="1">
    <source>
        <dbReference type="EMBL" id="MTH29224.1"/>
    </source>
</evidence>
<gene>
    <name evidence="1" type="ORF">GJV77_04715</name>
</gene>
<keyword evidence="2" id="KW-1185">Reference proteome</keyword>
<sequence length="46" mass="5318">MKWPIKRSKTPKKIYVHAFLIYTCSIAQALQQTNKLIEKVVANSEV</sequence>
<organism evidence="1 2">
    <name type="scientific">Myroides pelagicus</name>
    <dbReference type="NCBI Taxonomy" id="270914"/>
    <lineage>
        <taxon>Bacteria</taxon>
        <taxon>Pseudomonadati</taxon>
        <taxon>Bacteroidota</taxon>
        <taxon>Flavobacteriia</taxon>
        <taxon>Flavobacteriales</taxon>
        <taxon>Flavobacteriaceae</taxon>
        <taxon>Myroides</taxon>
    </lineage>
</organism>
<accession>A0A7K1GLW5</accession>
<dbReference type="EMBL" id="WMJY01000007">
    <property type="protein sequence ID" value="MTH29224.1"/>
    <property type="molecule type" value="Genomic_DNA"/>
</dbReference>
<evidence type="ECO:0008006" key="3">
    <source>
        <dbReference type="Google" id="ProtNLM"/>
    </source>
</evidence>
<evidence type="ECO:0000313" key="2">
    <source>
        <dbReference type="Proteomes" id="UP000488936"/>
    </source>
</evidence>
<proteinExistence type="predicted"/>
<name>A0A7K1GLW5_9FLAO</name>
<comment type="caution">
    <text evidence="1">The sequence shown here is derived from an EMBL/GenBank/DDBJ whole genome shotgun (WGS) entry which is preliminary data.</text>
</comment>
<dbReference type="Proteomes" id="UP000488936">
    <property type="component" value="Unassembled WGS sequence"/>
</dbReference>
<protein>
    <recommendedName>
        <fullName evidence="3">Transposase</fullName>
    </recommendedName>
</protein>
<dbReference type="AlphaFoldDB" id="A0A7K1GLW5"/>
<reference evidence="1 2" key="1">
    <citation type="journal article" date="2006" name="Int. J. Syst. Evol. Microbiol.">
        <title>Myroides pelagicus sp. nov., isolated from seawater in Thailand.</title>
        <authorList>
            <person name="Yoon J."/>
            <person name="Maneerat S."/>
            <person name="Kawai F."/>
            <person name="Yokota A."/>
        </authorList>
    </citation>
    <scope>NUCLEOTIDE SEQUENCE [LARGE SCALE GENOMIC DNA]</scope>
    <source>
        <strain evidence="1 2">SM1T</strain>
    </source>
</reference>